<keyword evidence="2" id="KW-0472">Membrane</keyword>
<feature type="domain" description="RCK N-terminal" evidence="3">
    <location>
        <begin position="129"/>
        <end position="251"/>
    </location>
</feature>
<protein>
    <submittedName>
        <fullName evidence="5">Potassium channel family protein</fullName>
    </submittedName>
</protein>
<dbReference type="InterPro" id="IPR036291">
    <property type="entry name" value="NAD(P)-bd_dom_sf"/>
</dbReference>
<dbReference type="Gene3D" id="3.40.50.720">
    <property type="entry name" value="NAD(P)-binding Rossmann-like Domain"/>
    <property type="match status" value="2"/>
</dbReference>
<dbReference type="PROSITE" id="PS51202">
    <property type="entry name" value="RCK_C"/>
    <property type="match status" value="1"/>
</dbReference>
<dbReference type="InterPro" id="IPR050721">
    <property type="entry name" value="Trk_Ktr_HKT_K-transport"/>
</dbReference>
<evidence type="ECO:0000259" key="4">
    <source>
        <dbReference type="PROSITE" id="PS51202"/>
    </source>
</evidence>
<keyword evidence="2" id="KW-1133">Transmembrane helix</keyword>
<feature type="transmembrane region" description="Helical" evidence="2">
    <location>
        <begin position="48"/>
        <end position="70"/>
    </location>
</feature>
<dbReference type="InterPro" id="IPR013099">
    <property type="entry name" value="K_chnl_dom"/>
</dbReference>
<keyword evidence="5" id="KW-0813">Transport</keyword>
<dbReference type="Proteomes" id="UP001597158">
    <property type="component" value="Unassembled WGS sequence"/>
</dbReference>
<gene>
    <name evidence="5" type="ORF">ACFQ4M_09470</name>
</gene>
<dbReference type="Gene3D" id="1.10.287.70">
    <property type="match status" value="1"/>
</dbReference>
<evidence type="ECO:0000313" key="6">
    <source>
        <dbReference type="Proteomes" id="UP001597158"/>
    </source>
</evidence>
<dbReference type="Pfam" id="PF02254">
    <property type="entry name" value="TrkA_N"/>
    <property type="match status" value="2"/>
</dbReference>
<dbReference type="GO" id="GO:0034220">
    <property type="term" value="P:monoatomic ion transmembrane transport"/>
    <property type="evidence" value="ECO:0007669"/>
    <property type="project" value="UniProtKB-KW"/>
</dbReference>
<name>A0ABW3WE85_9RHOO</name>
<dbReference type="PROSITE" id="PS51201">
    <property type="entry name" value="RCK_N"/>
    <property type="match status" value="2"/>
</dbReference>
<keyword evidence="5" id="KW-0406">Ion transport</keyword>
<evidence type="ECO:0000313" key="5">
    <source>
        <dbReference type="EMBL" id="MFD1263814.1"/>
    </source>
</evidence>
<evidence type="ECO:0000256" key="2">
    <source>
        <dbReference type="SAM" id="Phobius"/>
    </source>
</evidence>
<dbReference type="RefSeq" id="WP_277832741.1">
    <property type="nucleotide sequence ID" value="NZ_JARQZE010000005.1"/>
</dbReference>
<comment type="subcellular location">
    <subcellularLocation>
        <location evidence="1">Cell membrane</location>
        <topology evidence="1">Multi-pass membrane protein</topology>
    </subcellularLocation>
</comment>
<keyword evidence="6" id="KW-1185">Reference proteome</keyword>
<proteinExistence type="predicted"/>
<dbReference type="InterPro" id="IPR003148">
    <property type="entry name" value="RCK_N"/>
</dbReference>
<evidence type="ECO:0000256" key="1">
    <source>
        <dbReference type="ARBA" id="ARBA00004651"/>
    </source>
</evidence>
<feature type="transmembrane region" description="Helical" evidence="2">
    <location>
        <begin position="21"/>
        <end position="42"/>
    </location>
</feature>
<dbReference type="EMBL" id="JBHTMC010000020">
    <property type="protein sequence ID" value="MFD1263814.1"/>
    <property type="molecule type" value="Genomic_DNA"/>
</dbReference>
<dbReference type="InterPro" id="IPR006037">
    <property type="entry name" value="RCK_C"/>
</dbReference>
<dbReference type="SUPFAM" id="SSF81324">
    <property type="entry name" value="Voltage-gated potassium channels"/>
    <property type="match status" value="1"/>
</dbReference>
<keyword evidence="2" id="KW-0812">Transmembrane</keyword>
<accession>A0ABW3WE85</accession>
<dbReference type="Pfam" id="PF07885">
    <property type="entry name" value="Ion_trans_2"/>
    <property type="match status" value="1"/>
</dbReference>
<evidence type="ECO:0000259" key="3">
    <source>
        <dbReference type="PROSITE" id="PS51201"/>
    </source>
</evidence>
<feature type="transmembrane region" description="Helical" evidence="2">
    <location>
        <begin position="82"/>
        <end position="106"/>
    </location>
</feature>
<feature type="domain" description="RCK C-terminal" evidence="4">
    <location>
        <begin position="491"/>
        <end position="543"/>
    </location>
</feature>
<feature type="domain" description="RCK N-terminal" evidence="3">
    <location>
        <begin position="293"/>
        <end position="406"/>
    </location>
</feature>
<sequence length="590" mass="65130">MEPLARHHSVFFLIMRRMRTPLIMLITIMAISVLGLTLVPGVDDDGKVTYLSFFHALYFMSYTATTIGFGEVPYSFSDQQRLWVTISIYMSVIGWAYTLGSVFNLLSDRSLRQAISMQRFVRAVRRLREPFYLVAGYGETGRLICQALDRKGVRAVVLEIDDNKVGEIDLHSYALDVPAICADAGNPETLKYAGLTHPHCAGVVALTNDDQTNLALAISARLLAPKVPAVCRAEHRATSANMASFGTRHIINPFERFSETLALALHAPNASQLMGWLTGLPGTCFERRRDPPRGHWIICGHGRFGRWMVDAMDAEAVPVTIIDIEPKGDGVHRWVQGDGTGKDALTEAGVTTASGIVCGTSSDVDNLSIAVTARELNPGLFVILRQNHYDNRALFDAFESDITVVPSRIIAHECLAILSTPLLAPFLAEVRTRDEDWCGAHLERLTTRLGWTVPEIRSERINLSRAPALYRRLMRGETVTLSMLLRSPVDRSVALHCEVLFLDRDDDDHLLMPAANTPIRAGDELLLAGTAAALNDFRLIVGNEHTLNYVLTGEDLPGGWIWERLARSKARASLPAPANGRPKSNGSYLP</sequence>
<reference evidence="6" key="1">
    <citation type="journal article" date="2019" name="Int. J. Syst. Evol. Microbiol.">
        <title>The Global Catalogue of Microorganisms (GCM) 10K type strain sequencing project: providing services to taxonomists for standard genome sequencing and annotation.</title>
        <authorList>
            <consortium name="The Broad Institute Genomics Platform"/>
            <consortium name="The Broad Institute Genome Sequencing Center for Infectious Disease"/>
            <person name="Wu L."/>
            <person name="Ma J."/>
        </authorList>
    </citation>
    <scope>NUCLEOTIDE SEQUENCE [LARGE SCALE GENOMIC DNA]</scope>
    <source>
        <strain evidence="6">CCUG 48884</strain>
    </source>
</reference>
<dbReference type="PANTHER" id="PTHR43833">
    <property type="entry name" value="POTASSIUM CHANNEL PROTEIN 2-RELATED-RELATED"/>
    <property type="match status" value="1"/>
</dbReference>
<keyword evidence="5" id="KW-0407">Ion channel</keyword>
<comment type="caution">
    <text evidence="5">The sequence shown here is derived from an EMBL/GenBank/DDBJ whole genome shotgun (WGS) entry which is preliminary data.</text>
</comment>
<organism evidence="5 6">
    <name type="scientific">Thauera mechernichensis</name>
    <dbReference type="NCBI Taxonomy" id="82788"/>
    <lineage>
        <taxon>Bacteria</taxon>
        <taxon>Pseudomonadati</taxon>
        <taxon>Pseudomonadota</taxon>
        <taxon>Betaproteobacteria</taxon>
        <taxon>Rhodocyclales</taxon>
        <taxon>Zoogloeaceae</taxon>
        <taxon>Thauera</taxon>
    </lineage>
</organism>
<dbReference type="SUPFAM" id="SSF51735">
    <property type="entry name" value="NAD(P)-binding Rossmann-fold domains"/>
    <property type="match status" value="2"/>
</dbReference>